<organism evidence="3 4">
    <name type="scientific">Streptosporangium saharense</name>
    <dbReference type="NCBI Taxonomy" id="1706840"/>
    <lineage>
        <taxon>Bacteria</taxon>
        <taxon>Bacillati</taxon>
        <taxon>Actinomycetota</taxon>
        <taxon>Actinomycetes</taxon>
        <taxon>Streptosporangiales</taxon>
        <taxon>Streptosporangiaceae</taxon>
        <taxon>Streptosporangium</taxon>
    </lineage>
</organism>
<dbReference type="InterPro" id="IPR003594">
    <property type="entry name" value="HATPase_dom"/>
</dbReference>
<dbReference type="SUPFAM" id="SSF55874">
    <property type="entry name" value="ATPase domain of HSP90 chaperone/DNA topoisomerase II/histidine kinase"/>
    <property type="match status" value="1"/>
</dbReference>
<sequence length="136" mass="14706">MKTLGMLGQVVLPGEVSSIPLARRHVRNLLVSVGHTDNDDALLLVTELVTNAVRHSRSGRPGEQVTVSVAVHDGTIHVDVTDAGSADRQPRLRSGMSTDSGGGRGLWLLQEIASTWGWHEIPAGRVVWFRLTKPTD</sequence>
<proteinExistence type="predicted"/>
<keyword evidence="1" id="KW-0418">Kinase</keyword>
<dbReference type="Proteomes" id="UP000552644">
    <property type="component" value="Unassembled WGS sequence"/>
</dbReference>
<feature type="domain" description="Histidine kinase/HSP90-like ATPase" evidence="2">
    <location>
        <begin position="15"/>
        <end position="130"/>
    </location>
</feature>
<name>A0A7W7QRK8_9ACTN</name>
<dbReference type="CDD" id="cd16936">
    <property type="entry name" value="HATPase_RsbW-like"/>
    <property type="match status" value="1"/>
</dbReference>
<dbReference type="AlphaFoldDB" id="A0A7W7QRK8"/>
<dbReference type="EMBL" id="JACHJP010000007">
    <property type="protein sequence ID" value="MBB4918467.1"/>
    <property type="molecule type" value="Genomic_DNA"/>
</dbReference>
<evidence type="ECO:0000256" key="1">
    <source>
        <dbReference type="ARBA" id="ARBA00022527"/>
    </source>
</evidence>
<dbReference type="Gene3D" id="3.30.565.10">
    <property type="entry name" value="Histidine kinase-like ATPase, C-terminal domain"/>
    <property type="match status" value="1"/>
</dbReference>
<keyword evidence="1" id="KW-0723">Serine/threonine-protein kinase</keyword>
<gene>
    <name evidence="3" type="ORF">FHS44_005597</name>
</gene>
<dbReference type="PANTHER" id="PTHR35526:SF3">
    <property type="entry name" value="ANTI-SIGMA-F FACTOR RSBW"/>
    <property type="match status" value="1"/>
</dbReference>
<dbReference type="InterPro" id="IPR050267">
    <property type="entry name" value="Anti-sigma-factor_SerPK"/>
</dbReference>
<evidence type="ECO:0000313" key="3">
    <source>
        <dbReference type="EMBL" id="MBB4918467.1"/>
    </source>
</evidence>
<reference evidence="3 4" key="1">
    <citation type="submission" date="2020-08" db="EMBL/GenBank/DDBJ databases">
        <title>Genomic Encyclopedia of Type Strains, Phase III (KMG-III): the genomes of soil and plant-associated and newly described type strains.</title>
        <authorList>
            <person name="Whitman W."/>
        </authorList>
    </citation>
    <scope>NUCLEOTIDE SEQUENCE [LARGE SCALE GENOMIC DNA]</scope>
    <source>
        <strain evidence="3 4">CECT 8840</strain>
    </source>
</reference>
<dbReference type="GO" id="GO:0004674">
    <property type="term" value="F:protein serine/threonine kinase activity"/>
    <property type="evidence" value="ECO:0007669"/>
    <property type="project" value="UniProtKB-KW"/>
</dbReference>
<evidence type="ECO:0000259" key="2">
    <source>
        <dbReference type="Pfam" id="PF13581"/>
    </source>
</evidence>
<dbReference type="Pfam" id="PF13581">
    <property type="entry name" value="HATPase_c_2"/>
    <property type="match status" value="1"/>
</dbReference>
<dbReference type="InterPro" id="IPR036890">
    <property type="entry name" value="HATPase_C_sf"/>
</dbReference>
<keyword evidence="1" id="KW-0808">Transferase</keyword>
<dbReference type="RefSeq" id="WP_184719788.1">
    <property type="nucleotide sequence ID" value="NZ_JACHJP010000007.1"/>
</dbReference>
<keyword evidence="4" id="KW-1185">Reference proteome</keyword>
<protein>
    <submittedName>
        <fullName evidence="3">Anti-sigma regulatory factor (Ser/Thr protein kinase)</fullName>
    </submittedName>
</protein>
<evidence type="ECO:0000313" key="4">
    <source>
        <dbReference type="Proteomes" id="UP000552644"/>
    </source>
</evidence>
<comment type="caution">
    <text evidence="3">The sequence shown here is derived from an EMBL/GenBank/DDBJ whole genome shotgun (WGS) entry which is preliminary data.</text>
</comment>
<accession>A0A7W7QRK8</accession>
<dbReference type="PANTHER" id="PTHR35526">
    <property type="entry name" value="ANTI-SIGMA-F FACTOR RSBW-RELATED"/>
    <property type="match status" value="1"/>
</dbReference>